<dbReference type="EMBL" id="CAAALY010245127">
    <property type="protein sequence ID" value="VEL33075.1"/>
    <property type="molecule type" value="Genomic_DNA"/>
</dbReference>
<dbReference type="AlphaFoldDB" id="A0A3S5AME3"/>
<reference evidence="2" key="1">
    <citation type="submission" date="2018-11" db="EMBL/GenBank/DDBJ databases">
        <authorList>
            <consortium name="Pathogen Informatics"/>
        </authorList>
    </citation>
    <scope>NUCLEOTIDE SEQUENCE</scope>
</reference>
<protein>
    <submittedName>
        <fullName evidence="2">Uncharacterized protein</fullName>
    </submittedName>
</protein>
<proteinExistence type="predicted"/>
<gene>
    <name evidence="2" type="ORF">PXEA_LOCUS26515</name>
</gene>
<evidence type="ECO:0000313" key="3">
    <source>
        <dbReference type="Proteomes" id="UP000784294"/>
    </source>
</evidence>
<feature type="region of interest" description="Disordered" evidence="1">
    <location>
        <begin position="1"/>
        <end position="55"/>
    </location>
</feature>
<name>A0A3S5AME3_9PLAT</name>
<accession>A0A3S5AME3</accession>
<evidence type="ECO:0000313" key="2">
    <source>
        <dbReference type="EMBL" id="VEL33075.1"/>
    </source>
</evidence>
<feature type="compositionally biased region" description="Polar residues" evidence="1">
    <location>
        <begin position="25"/>
        <end position="55"/>
    </location>
</feature>
<comment type="caution">
    <text evidence="2">The sequence shown here is derived from an EMBL/GenBank/DDBJ whole genome shotgun (WGS) entry which is preliminary data.</text>
</comment>
<keyword evidence="3" id="KW-1185">Reference proteome</keyword>
<evidence type="ECO:0000256" key="1">
    <source>
        <dbReference type="SAM" id="MobiDB-lite"/>
    </source>
</evidence>
<dbReference type="Proteomes" id="UP000784294">
    <property type="component" value="Unassembled WGS sequence"/>
</dbReference>
<organism evidence="2 3">
    <name type="scientific">Protopolystoma xenopodis</name>
    <dbReference type="NCBI Taxonomy" id="117903"/>
    <lineage>
        <taxon>Eukaryota</taxon>
        <taxon>Metazoa</taxon>
        <taxon>Spiralia</taxon>
        <taxon>Lophotrochozoa</taxon>
        <taxon>Platyhelminthes</taxon>
        <taxon>Monogenea</taxon>
        <taxon>Polyopisthocotylea</taxon>
        <taxon>Polystomatidea</taxon>
        <taxon>Polystomatidae</taxon>
        <taxon>Protopolystoma</taxon>
    </lineage>
</organism>
<sequence length="280" mass="31527">MDKSDNLLQVPADTNFKKTHKDSCESTSATVPNIDQRCNPTSQSGQPTSPTHCSHAISQPATHWTEEGYHLSVKKGKMVAVNQSKVIQHAIACSSNPQVAPFPAPAGDWQLSNWEKTYDEGIYKCQNTQLTRSQGVRIPHEADLKIYDKEPGKTKSLQWQQQFLQHHHLPRELQYQPKLQSCPPKNHKRQKKDYLREHLSHSDFYCNIQQKPDESIELSANVLPASSAGGVKAIVYQENGQMSNCNEGMEAAGEPFGNPMGKNIMIFFYLLSSISFLMFK</sequence>